<accession>A0ACC3DUY5</accession>
<comment type="caution">
    <text evidence="1">The sequence shown here is derived from an EMBL/GenBank/DDBJ whole genome shotgun (WGS) entry which is preliminary data.</text>
</comment>
<keyword evidence="2" id="KW-1185">Reference proteome</keyword>
<proteinExistence type="predicted"/>
<protein>
    <submittedName>
        <fullName evidence="1">Uncharacterized protein</fullName>
    </submittedName>
</protein>
<organism evidence="1 2">
    <name type="scientific">Coniosporium uncinatum</name>
    <dbReference type="NCBI Taxonomy" id="93489"/>
    <lineage>
        <taxon>Eukaryota</taxon>
        <taxon>Fungi</taxon>
        <taxon>Dikarya</taxon>
        <taxon>Ascomycota</taxon>
        <taxon>Pezizomycotina</taxon>
        <taxon>Dothideomycetes</taxon>
        <taxon>Dothideomycetes incertae sedis</taxon>
        <taxon>Coniosporium</taxon>
    </lineage>
</organism>
<sequence length="274" mass="30048">MSSPNDKAPASSGEKKKPMDLIARGVKRPTPVGSTIFVGLRTLDPLLQYQILRHGWGTSALQKAGLEILPAGLPTATGTFIDAIGLSPYRLVLLAMATGSSVKQIYWLLGISQEEFPPSAATAVGIYNTVFNSINSLLFTCALTSGSTYNGGTFPQVPFIVGSALYVVGITIETVAEIQRAQFKRDPKNKGQCYNGGLWSWARHINYGGYSLWRTGYSLAAGGWPWALVVMAWLSLDFNLRAVPVLDGYCSERYGEQWAEFKRKTPYQFLPFIY</sequence>
<evidence type="ECO:0000313" key="2">
    <source>
        <dbReference type="Proteomes" id="UP001186974"/>
    </source>
</evidence>
<reference evidence="1" key="1">
    <citation type="submission" date="2024-09" db="EMBL/GenBank/DDBJ databases">
        <title>Black Yeasts Isolated from many extreme environments.</title>
        <authorList>
            <person name="Coleine C."/>
            <person name="Stajich J.E."/>
            <person name="Selbmann L."/>
        </authorList>
    </citation>
    <scope>NUCLEOTIDE SEQUENCE</scope>
    <source>
        <strain evidence="1">CCFEE 5737</strain>
    </source>
</reference>
<dbReference type="Proteomes" id="UP001186974">
    <property type="component" value="Unassembled WGS sequence"/>
</dbReference>
<dbReference type="EMBL" id="JAWDJW010000607">
    <property type="protein sequence ID" value="KAK3080358.1"/>
    <property type="molecule type" value="Genomic_DNA"/>
</dbReference>
<gene>
    <name evidence="1" type="ORF">LTS18_002132</name>
</gene>
<name>A0ACC3DUY5_9PEZI</name>
<evidence type="ECO:0000313" key="1">
    <source>
        <dbReference type="EMBL" id="KAK3080358.1"/>
    </source>
</evidence>